<sequence>MGPPSSFMVGYAADRHVLMRLLAQSRRGGGRAGPRIRQRQRGRVAKPSAPFPGEFNLTARDTIRTCADWNRVERVVDDVVSRNDPCHWCTAFGSAVSAALRLSTYDRALEIASLGMSRDGLPISESISILVPFAAWSPTSKDVHLSLLQGIWQHVSGGSLSPGLRQIVKYSLSSLWRNNRFDDVDTSLATADELGIKVDHSWVLDVCSGRMREMQPRPHAHSYQRLTRLVVQRYGKGEETTIDAGLGAAMLSWIARSAQPDLLNARLVSSIMHLVDPRAGLRQPRNTVVQFWCKSGMLHPAFLEASKSSPAPLFSRTVRALFSLAAHSRRIDLILFAWDMRASDCVFSAMIRALQRSRCASQQFDSMVSWGFCNSQVRRASGHVIARACLMSGNTAAASSVVMCLYSQGILTEGWFARLLLHSIYNDNRKVVAKTAEWVLSMMARADVPMSHATAQTVAKLASDQDSKLHLQKSIELLSISMRAGVSDMITLLDATPTKLLMPTVR</sequence>
<evidence type="ECO:0000313" key="3">
    <source>
        <dbReference type="Proteomes" id="UP000039324"/>
    </source>
</evidence>
<dbReference type="AlphaFoldDB" id="A0A0G4IW96"/>
<reference evidence="2 3" key="1">
    <citation type="submission" date="2015-02" db="EMBL/GenBank/DDBJ databases">
        <authorList>
            <person name="Chooi Y.-H."/>
        </authorList>
    </citation>
    <scope>NUCLEOTIDE SEQUENCE [LARGE SCALE GENOMIC DNA]</scope>
    <source>
        <strain evidence="2">E3</strain>
    </source>
</reference>
<protein>
    <submittedName>
        <fullName evidence="2">Uncharacterized protein</fullName>
    </submittedName>
</protein>
<feature type="compositionally biased region" description="Basic residues" evidence="1">
    <location>
        <begin position="34"/>
        <end position="44"/>
    </location>
</feature>
<proteinExistence type="predicted"/>
<dbReference type="EMBL" id="CDSF01000090">
    <property type="protein sequence ID" value="CEO99409.1"/>
    <property type="molecule type" value="Genomic_DNA"/>
</dbReference>
<dbReference type="Proteomes" id="UP000039324">
    <property type="component" value="Unassembled WGS sequence"/>
</dbReference>
<evidence type="ECO:0000313" key="2">
    <source>
        <dbReference type="EMBL" id="CEO99409.1"/>
    </source>
</evidence>
<gene>
    <name evidence="2" type="ORF">PBRA_001315</name>
</gene>
<name>A0A0G4IW96_PLABS</name>
<organism evidence="2 3">
    <name type="scientific">Plasmodiophora brassicae</name>
    <name type="common">Clubroot disease agent</name>
    <dbReference type="NCBI Taxonomy" id="37360"/>
    <lineage>
        <taxon>Eukaryota</taxon>
        <taxon>Sar</taxon>
        <taxon>Rhizaria</taxon>
        <taxon>Endomyxa</taxon>
        <taxon>Phytomyxea</taxon>
        <taxon>Plasmodiophorida</taxon>
        <taxon>Plasmodiophoridae</taxon>
        <taxon>Plasmodiophora</taxon>
    </lineage>
</organism>
<keyword evidence="3" id="KW-1185">Reference proteome</keyword>
<evidence type="ECO:0000256" key="1">
    <source>
        <dbReference type="SAM" id="MobiDB-lite"/>
    </source>
</evidence>
<accession>A0A0G4IW96</accession>
<feature type="region of interest" description="Disordered" evidence="1">
    <location>
        <begin position="25"/>
        <end position="48"/>
    </location>
</feature>